<dbReference type="Proteomes" id="UP000016960">
    <property type="component" value="Unassembled WGS sequence"/>
</dbReference>
<dbReference type="SMART" id="SM00065">
    <property type="entry name" value="GAF"/>
    <property type="match status" value="1"/>
</dbReference>
<dbReference type="InterPro" id="IPR003018">
    <property type="entry name" value="GAF"/>
</dbReference>
<evidence type="ECO:0000259" key="1">
    <source>
        <dbReference type="PROSITE" id="PS50046"/>
    </source>
</evidence>
<dbReference type="STRING" id="582515.KR51_00006140"/>
<dbReference type="InterPro" id="IPR016132">
    <property type="entry name" value="Phyto_chromo_attachment"/>
</dbReference>
<comment type="caution">
    <text evidence="2">The sequence shown here is derived from an EMBL/GenBank/DDBJ whole genome shotgun (WGS) entry which is preliminary data.</text>
</comment>
<dbReference type="AlphaFoldDB" id="U5DPY1"/>
<dbReference type="EMBL" id="ASSJ01000010">
    <property type="protein sequence ID" value="ERN42659.1"/>
    <property type="molecule type" value="Genomic_DNA"/>
</dbReference>
<sequence length="165" mass="18476">MSADPGLRALTGRLIRSLRRDRLVQATTDELLHHLSSDRVLLYFFYRQWEGQVTFESLSDPQYSILGSTGPDDCFGDRYAEDYLAGRVRAIADVETEPIAECHRTFLLDLQVRANLVVPVLTERGLWGLLVAHHCCEPRLWSAEHIAAMQRGAKNLAAAPSVALS</sequence>
<dbReference type="InterPro" id="IPR029016">
    <property type="entry name" value="GAF-like_dom_sf"/>
</dbReference>
<keyword evidence="3" id="KW-1185">Reference proteome</keyword>
<dbReference type="Gene3D" id="3.30.450.40">
    <property type="match status" value="1"/>
</dbReference>
<gene>
    <name evidence="2" type="ORF">KR51_00006140</name>
</gene>
<dbReference type="RefSeq" id="WP_022604604.1">
    <property type="nucleotide sequence ID" value="NZ_ASSJ01000010.1"/>
</dbReference>
<dbReference type="SUPFAM" id="SSF55781">
    <property type="entry name" value="GAF domain-like"/>
    <property type="match status" value="1"/>
</dbReference>
<dbReference type="OrthoDB" id="516850at2"/>
<dbReference type="PROSITE" id="PS50046">
    <property type="entry name" value="PHYTOCHROME_2"/>
    <property type="match status" value="1"/>
</dbReference>
<accession>U5DPY1</accession>
<feature type="domain" description="Phytochrome chromophore attachment site" evidence="1">
    <location>
        <begin position="19"/>
        <end position="140"/>
    </location>
</feature>
<reference evidence="2 3" key="1">
    <citation type="submission" date="2013-05" db="EMBL/GenBank/DDBJ databases">
        <title>Draft genome sequence of Rubidibacter lacunae KORDI 51-2.</title>
        <authorList>
            <person name="Choi D.H."/>
            <person name="Noh J.H."/>
            <person name="Kwon K.-K."/>
            <person name="Lee J.-H."/>
            <person name="Ryu J.-Y."/>
        </authorList>
    </citation>
    <scope>NUCLEOTIDE SEQUENCE [LARGE SCALE GENOMIC DNA]</scope>
    <source>
        <strain evidence="2 3">KORDI 51-2</strain>
    </source>
</reference>
<dbReference type="Pfam" id="PF01590">
    <property type="entry name" value="GAF"/>
    <property type="match status" value="1"/>
</dbReference>
<proteinExistence type="predicted"/>
<name>U5DPY1_9CHRO</name>
<protein>
    <submittedName>
        <fullName evidence="2">GAF domain protein</fullName>
    </submittedName>
</protein>
<evidence type="ECO:0000313" key="3">
    <source>
        <dbReference type="Proteomes" id="UP000016960"/>
    </source>
</evidence>
<dbReference type="InParanoid" id="U5DPY1"/>
<evidence type="ECO:0000313" key="2">
    <source>
        <dbReference type="EMBL" id="ERN42659.1"/>
    </source>
</evidence>
<dbReference type="eggNOG" id="COG2203">
    <property type="taxonomic scope" value="Bacteria"/>
</dbReference>
<organism evidence="2 3">
    <name type="scientific">Rubidibacter lacunae KORDI 51-2</name>
    <dbReference type="NCBI Taxonomy" id="582515"/>
    <lineage>
        <taxon>Bacteria</taxon>
        <taxon>Bacillati</taxon>
        <taxon>Cyanobacteriota</taxon>
        <taxon>Cyanophyceae</taxon>
        <taxon>Oscillatoriophycideae</taxon>
        <taxon>Chroococcales</taxon>
        <taxon>Aphanothecaceae</taxon>
        <taxon>Rubidibacter</taxon>
    </lineage>
</organism>
<dbReference type="PATRIC" id="fig|582515.4.peg.695"/>